<dbReference type="PANTHER" id="PTHR12385">
    <property type="entry name" value="CHOLINE TRANSPORTER-LIKE (SLC FAMILY 44)"/>
    <property type="match status" value="1"/>
</dbReference>
<feature type="compositionally biased region" description="Low complexity" evidence="9">
    <location>
        <begin position="1"/>
        <end position="12"/>
    </location>
</feature>
<dbReference type="Proteomes" id="UP001212841">
    <property type="component" value="Unassembled WGS sequence"/>
</dbReference>
<evidence type="ECO:0000256" key="3">
    <source>
        <dbReference type="ARBA" id="ARBA00007168"/>
    </source>
</evidence>
<reference evidence="10" key="1">
    <citation type="submission" date="2020-05" db="EMBL/GenBank/DDBJ databases">
        <title>Phylogenomic resolution of chytrid fungi.</title>
        <authorList>
            <person name="Stajich J.E."/>
            <person name="Amses K."/>
            <person name="Simmons R."/>
            <person name="Seto K."/>
            <person name="Myers J."/>
            <person name="Bonds A."/>
            <person name="Quandt C.A."/>
            <person name="Barry K."/>
            <person name="Liu P."/>
            <person name="Grigoriev I."/>
            <person name="Longcore J.E."/>
            <person name="James T.Y."/>
        </authorList>
    </citation>
    <scope>NUCLEOTIDE SEQUENCE</scope>
    <source>
        <strain evidence="10">JEL0318</strain>
    </source>
</reference>
<evidence type="ECO:0000256" key="9">
    <source>
        <dbReference type="SAM" id="MobiDB-lite"/>
    </source>
</evidence>
<feature type="transmembrane region" description="Helical" evidence="8">
    <location>
        <begin position="158"/>
        <end position="178"/>
    </location>
</feature>
<feature type="transmembrane region" description="Helical" evidence="8">
    <location>
        <begin position="253"/>
        <end position="281"/>
    </location>
</feature>
<evidence type="ECO:0000256" key="6">
    <source>
        <dbReference type="ARBA" id="ARBA00022989"/>
    </source>
</evidence>
<keyword evidence="5 8" id="KW-0812">Transmembrane</keyword>
<evidence type="ECO:0000313" key="11">
    <source>
        <dbReference type="Proteomes" id="UP001212841"/>
    </source>
</evidence>
<proteinExistence type="inferred from homology"/>
<comment type="similarity">
    <text evidence="3 8">Belongs to the CTL (choline transporter-like) family.</text>
</comment>
<feature type="compositionally biased region" description="Pro residues" evidence="9">
    <location>
        <begin position="13"/>
        <end position="25"/>
    </location>
</feature>
<keyword evidence="6 8" id="KW-1133">Transmembrane helix</keyword>
<keyword evidence="7 8" id="KW-0472">Membrane</keyword>
<evidence type="ECO:0000256" key="7">
    <source>
        <dbReference type="ARBA" id="ARBA00023136"/>
    </source>
</evidence>
<dbReference type="AlphaFoldDB" id="A0AAD5SGI8"/>
<feature type="transmembrane region" description="Helical" evidence="8">
    <location>
        <begin position="215"/>
        <end position="232"/>
    </location>
</feature>
<dbReference type="InterPro" id="IPR007603">
    <property type="entry name" value="Choline_transptr-like"/>
</dbReference>
<comment type="function">
    <text evidence="1 8">Probably involved in transport through the plasma membrane.</text>
</comment>
<dbReference type="GO" id="GO:0005886">
    <property type="term" value="C:plasma membrane"/>
    <property type="evidence" value="ECO:0007669"/>
    <property type="project" value="UniProtKB-SubCell"/>
</dbReference>
<feature type="transmembrane region" description="Helical" evidence="8">
    <location>
        <begin position="104"/>
        <end position="125"/>
    </location>
</feature>
<comment type="subcellular location">
    <subcellularLocation>
        <location evidence="8">Cell membrane</location>
        <topology evidence="8">Multi-pass membrane protein</topology>
    </subcellularLocation>
    <subcellularLocation>
        <location evidence="2">Membrane</location>
        <topology evidence="2">Multi-pass membrane protein</topology>
    </subcellularLocation>
</comment>
<feature type="region of interest" description="Disordered" evidence="9">
    <location>
        <begin position="1"/>
        <end position="78"/>
    </location>
</feature>
<gene>
    <name evidence="10" type="primary">PNS1_1</name>
    <name evidence="10" type="ORF">HK097_000464</name>
</gene>
<evidence type="ECO:0000256" key="5">
    <source>
        <dbReference type="ARBA" id="ARBA00022692"/>
    </source>
</evidence>
<keyword evidence="11" id="KW-1185">Reference proteome</keyword>
<feature type="transmembrane region" description="Helical" evidence="8">
    <location>
        <begin position="355"/>
        <end position="373"/>
    </location>
</feature>
<feature type="transmembrane region" description="Helical" evidence="8">
    <location>
        <begin position="190"/>
        <end position="209"/>
    </location>
</feature>
<dbReference type="GO" id="GO:0022857">
    <property type="term" value="F:transmembrane transporter activity"/>
    <property type="evidence" value="ECO:0007669"/>
    <property type="project" value="UniProtKB-UniRule"/>
</dbReference>
<evidence type="ECO:0000313" key="10">
    <source>
        <dbReference type="EMBL" id="KAJ3054888.1"/>
    </source>
</evidence>
<evidence type="ECO:0000256" key="2">
    <source>
        <dbReference type="ARBA" id="ARBA00004141"/>
    </source>
</evidence>
<sequence length="554" mass="60979">MAFQQQQQYQQYPPQPYPQQGPPNPYQQQPYAQPYAPQYGQQQYGQPPPQQYGQPQYGQQQYGQPQFGQPAPEYNNHSSQQYLNAPVQVSSDTKFPKQSPWKDVWATILFLITLGGFAVCAYFGISSLSSATNNQPTTQRPNNPNQTAGFRIPGTADIIGILFASVGTGLVLSLIYFLMMQKFAGKLIKITFILSILLTVAAAAFFFATGQFASGIIWLLFAGLYAFCYWGWRSRIPFAKIMLKTVTQITAKYPATLLVGVVGLLVQSAFGALWIATLIGLFQRFENQRTANGVRYVTIVFMIFAFYWVAQVISNTVHVITSGVFATYYFMGTLNGDGTVTVAQRNPTAQSTKRALTTSFGSICFGSLIIALIQTMRALLRQAANENASQGNICGAFLAICAECFLSCIESLLLYFNKYAFAQVAIYGKDFVTAAKATWQLVKSHGIDAIINDNLVGNVLSIGALLIGLITAFVGYLYVQLSPSIPNDTPTFIIIALVAFFIGFSEFSILANVIDSGVTTTFVCLAEDPEALRRTKPQLYDSILHVYPEVAIPH</sequence>
<evidence type="ECO:0000256" key="8">
    <source>
        <dbReference type="RuleBase" id="RU368066"/>
    </source>
</evidence>
<comment type="caution">
    <text evidence="10">The sequence shown here is derived from an EMBL/GenBank/DDBJ whole genome shotgun (WGS) entry which is preliminary data.</text>
</comment>
<dbReference type="PANTHER" id="PTHR12385:SF4">
    <property type="entry name" value="PROTEIN PNS1"/>
    <property type="match status" value="1"/>
</dbReference>
<organism evidence="10 11">
    <name type="scientific">Rhizophlyctis rosea</name>
    <dbReference type="NCBI Taxonomy" id="64517"/>
    <lineage>
        <taxon>Eukaryota</taxon>
        <taxon>Fungi</taxon>
        <taxon>Fungi incertae sedis</taxon>
        <taxon>Chytridiomycota</taxon>
        <taxon>Chytridiomycota incertae sedis</taxon>
        <taxon>Chytridiomycetes</taxon>
        <taxon>Rhizophlyctidales</taxon>
        <taxon>Rhizophlyctidaceae</taxon>
        <taxon>Rhizophlyctis</taxon>
    </lineage>
</organism>
<protein>
    <recommendedName>
        <fullName evidence="4 8">Protein PNS1</fullName>
    </recommendedName>
</protein>
<feature type="transmembrane region" description="Helical" evidence="8">
    <location>
        <begin position="491"/>
        <end position="514"/>
    </location>
</feature>
<accession>A0AAD5SGI8</accession>
<dbReference type="Pfam" id="PF04515">
    <property type="entry name" value="Choline_transpo"/>
    <property type="match status" value="1"/>
</dbReference>
<dbReference type="EMBL" id="JADGJD010000108">
    <property type="protein sequence ID" value="KAJ3054888.1"/>
    <property type="molecule type" value="Genomic_DNA"/>
</dbReference>
<feature type="transmembrane region" description="Helical" evidence="8">
    <location>
        <begin position="459"/>
        <end position="479"/>
    </location>
</feature>
<evidence type="ECO:0000256" key="1">
    <source>
        <dbReference type="ARBA" id="ARBA00002957"/>
    </source>
</evidence>
<feature type="transmembrane region" description="Helical" evidence="8">
    <location>
        <begin position="393"/>
        <end position="416"/>
    </location>
</feature>
<feature type="transmembrane region" description="Helical" evidence="8">
    <location>
        <begin position="293"/>
        <end position="310"/>
    </location>
</feature>
<feature type="compositionally biased region" description="Low complexity" evidence="9">
    <location>
        <begin position="26"/>
        <end position="72"/>
    </location>
</feature>
<name>A0AAD5SGI8_9FUNG</name>
<evidence type="ECO:0000256" key="4">
    <source>
        <dbReference type="ARBA" id="ARBA00015388"/>
    </source>
</evidence>